<dbReference type="EMBL" id="PREZ01000003">
    <property type="protein sequence ID" value="PPA71074.1"/>
    <property type="molecule type" value="Genomic_DNA"/>
</dbReference>
<feature type="transmembrane region" description="Helical" evidence="1">
    <location>
        <begin position="323"/>
        <end position="344"/>
    </location>
</feature>
<accession>A0A2S5GDT9</accession>
<gene>
    <name evidence="2" type="ORF">C4B60_09880</name>
</gene>
<keyword evidence="1" id="KW-0812">Transmembrane</keyword>
<feature type="transmembrane region" description="Helical" evidence="1">
    <location>
        <begin position="12"/>
        <end position="32"/>
    </location>
</feature>
<sequence>MRILRFFITRIFLKRWILVLGMIILLFLANYLSFTAARSIISTFQGFQQIETLNQDGTFIANLDPDSKAEDETVNIDKTRKLYEYLHNNYTYALQADGFVTSLDNEHKMEVTFNYINEEAYKINQLRLSQGNHLNFIYQLNKDQIPVLVGAGLAKTYPVGSTIEIKDPVTQQLVNLNVQGVLKKNTYRSNFYAPNSKNYFNFSIFLPVNEEFIQSAGLDLHVNGLMDIALLDSNEEEAMNLKEYIQENLGMKFNFFTQQENVDYFEEYYIYSLKIICTITLLLLLIIVCLAIWNNLISIRLMIKDFTINLVVGLSYSKLRAIFYGYFGLLISITLALLFALIAFNRYGFWLGKANLLATYGIFGLISMDWIALLIVLFIDLIIAFTIVELTIKKIKRIPISVGVLN</sequence>
<evidence type="ECO:0000313" key="2">
    <source>
        <dbReference type="EMBL" id="PPA71074.1"/>
    </source>
</evidence>
<name>A0A2S5GDT9_9BACL</name>
<feature type="transmembrane region" description="Helical" evidence="1">
    <location>
        <begin position="356"/>
        <end position="388"/>
    </location>
</feature>
<keyword evidence="3" id="KW-1185">Reference proteome</keyword>
<comment type="caution">
    <text evidence="2">The sequence shown here is derived from an EMBL/GenBank/DDBJ whole genome shotgun (WGS) entry which is preliminary data.</text>
</comment>
<keyword evidence="1" id="KW-0472">Membrane</keyword>
<dbReference type="OrthoDB" id="3237237at2"/>
<reference evidence="2 3" key="1">
    <citation type="submission" date="2018-02" db="EMBL/GenBank/DDBJ databases">
        <title>Jeotgalibacillus proteolyticum sp. nov. a protease producing bacterium isolated from ocean sediments of Laizhou Bay.</title>
        <authorList>
            <person name="Li Y."/>
        </authorList>
    </citation>
    <scope>NUCLEOTIDE SEQUENCE [LARGE SCALE GENOMIC DNA]</scope>
    <source>
        <strain evidence="2 3">22-7</strain>
    </source>
</reference>
<evidence type="ECO:0000256" key="1">
    <source>
        <dbReference type="SAM" id="Phobius"/>
    </source>
</evidence>
<organism evidence="2 3">
    <name type="scientific">Jeotgalibacillus proteolyticus</name>
    <dbReference type="NCBI Taxonomy" id="2082395"/>
    <lineage>
        <taxon>Bacteria</taxon>
        <taxon>Bacillati</taxon>
        <taxon>Bacillota</taxon>
        <taxon>Bacilli</taxon>
        <taxon>Bacillales</taxon>
        <taxon>Caryophanaceae</taxon>
        <taxon>Jeotgalibacillus</taxon>
    </lineage>
</organism>
<keyword evidence="1" id="KW-1133">Transmembrane helix</keyword>
<evidence type="ECO:0000313" key="3">
    <source>
        <dbReference type="Proteomes" id="UP000239047"/>
    </source>
</evidence>
<dbReference type="Proteomes" id="UP000239047">
    <property type="component" value="Unassembled WGS sequence"/>
</dbReference>
<dbReference type="AlphaFoldDB" id="A0A2S5GDT9"/>
<protein>
    <submittedName>
        <fullName evidence="2">Peptide ABC transporter permease</fullName>
    </submittedName>
</protein>
<feature type="transmembrane region" description="Helical" evidence="1">
    <location>
        <begin position="268"/>
        <end position="293"/>
    </location>
</feature>
<proteinExistence type="predicted"/>